<accession>A0A397T7C7</accession>
<dbReference type="AlphaFoldDB" id="A0A397T7C7"/>
<keyword evidence="3" id="KW-1185">Reference proteome</keyword>
<comment type="caution">
    <text evidence="2">The sequence shown here is derived from an EMBL/GenBank/DDBJ whole genome shotgun (WGS) entry which is preliminary data.</text>
</comment>
<feature type="compositionally biased region" description="Polar residues" evidence="1">
    <location>
        <begin position="55"/>
        <end position="73"/>
    </location>
</feature>
<reference evidence="2 3" key="1">
    <citation type="submission" date="2018-06" db="EMBL/GenBank/DDBJ databases">
        <title>Comparative genomics reveals the genomic features of Rhizophagus irregularis, R. cerebriforme, R. diaphanum and Gigaspora rosea, and their symbiotic lifestyle signature.</title>
        <authorList>
            <person name="Morin E."/>
            <person name="San Clemente H."/>
            <person name="Chen E.C.H."/>
            <person name="De La Providencia I."/>
            <person name="Hainaut M."/>
            <person name="Kuo A."/>
            <person name="Kohler A."/>
            <person name="Murat C."/>
            <person name="Tang N."/>
            <person name="Roy S."/>
            <person name="Loubradou J."/>
            <person name="Henrissat B."/>
            <person name="Grigoriev I.V."/>
            <person name="Corradi N."/>
            <person name="Roux C."/>
            <person name="Martin F.M."/>
        </authorList>
    </citation>
    <scope>NUCLEOTIDE SEQUENCE [LARGE SCALE GENOMIC DNA]</scope>
    <source>
        <strain evidence="2 3">DAOM 227022</strain>
    </source>
</reference>
<evidence type="ECO:0000256" key="1">
    <source>
        <dbReference type="SAM" id="MobiDB-lite"/>
    </source>
</evidence>
<sequence length="370" mass="42464">MTGRNDIGFHRALQESWRHDSFRCYWEEDSSTKFRTSPGDHDMGCLQHPLGLCPSTPQKKNSETTNQLSQEESGNLGKRINKDATNNKITTNNSEHNTFKRNFKTKRKSCGVYVRCINPMPSTHECGSSKIKGGNHEDVEMDIRYEQYSDPGAKIQMQPSIWELFRIGVLAGMEWTTKSSSEKCRFVHAHSLPQGFDCKGSVLYVRLCEREDSGKTEYNNTPILVDTFKNRSDRHNIVTSICGGNPIDIDKDPKELSYYIESVAEFGFNHIIIIGEVEYGILFLDCYERIFIWSDMCQMMFPLGTLEEAPKTLIEKNRLTWFEQNRIAYEYTLFTRTVGVTVVKDEDFCKGIAQNAIQLSEKFQKNSSKA</sequence>
<organism evidence="2 3">
    <name type="scientific">Glomus cerebriforme</name>
    <dbReference type="NCBI Taxonomy" id="658196"/>
    <lineage>
        <taxon>Eukaryota</taxon>
        <taxon>Fungi</taxon>
        <taxon>Fungi incertae sedis</taxon>
        <taxon>Mucoromycota</taxon>
        <taxon>Glomeromycotina</taxon>
        <taxon>Glomeromycetes</taxon>
        <taxon>Glomerales</taxon>
        <taxon>Glomeraceae</taxon>
        <taxon>Glomus</taxon>
    </lineage>
</organism>
<feature type="compositionally biased region" description="Polar residues" evidence="1">
    <location>
        <begin position="83"/>
        <end position="95"/>
    </location>
</feature>
<name>A0A397T7C7_9GLOM</name>
<gene>
    <name evidence="2" type="ORF">C1645_820201</name>
</gene>
<feature type="region of interest" description="Disordered" evidence="1">
    <location>
        <begin position="52"/>
        <end position="95"/>
    </location>
</feature>
<proteinExistence type="predicted"/>
<dbReference type="EMBL" id="QKYT01000117">
    <property type="protein sequence ID" value="RIA92796.1"/>
    <property type="molecule type" value="Genomic_DNA"/>
</dbReference>
<dbReference type="Proteomes" id="UP000265703">
    <property type="component" value="Unassembled WGS sequence"/>
</dbReference>
<evidence type="ECO:0000313" key="3">
    <source>
        <dbReference type="Proteomes" id="UP000265703"/>
    </source>
</evidence>
<dbReference type="OrthoDB" id="2311705at2759"/>
<evidence type="ECO:0000313" key="2">
    <source>
        <dbReference type="EMBL" id="RIA92796.1"/>
    </source>
</evidence>
<protein>
    <submittedName>
        <fullName evidence="2">Uncharacterized protein</fullName>
    </submittedName>
</protein>